<keyword evidence="1" id="KW-0862">Zinc</keyword>
<comment type="caution">
    <text evidence="3">The sequence shown here is derived from an EMBL/GenBank/DDBJ whole genome shotgun (WGS) entry which is preliminary data.</text>
</comment>
<evidence type="ECO:0000259" key="2">
    <source>
        <dbReference type="PROSITE" id="PS50119"/>
    </source>
</evidence>
<accession>A0A9D4FMM7</accession>
<evidence type="ECO:0000313" key="4">
    <source>
        <dbReference type="Proteomes" id="UP000828390"/>
    </source>
</evidence>
<reference evidence="3" key="2">
    <citation type="submission" date="2020-11" db="EMBL/GenBank/DDBJ databases">
        <authorList>
            <person name="McCartney M.A."/>
            <person name="Auch B."/>
            <person name="Kono T."/>
            <person name="Mallez S."/>
            <person name="Becker A."/>
            <person name="Gohl D.M."/>
            <person name="Silverstein K.A.T."/>
            <person name="Koren S."/>
            <person name="Bechman K.B."/>
            <person name="Herman A."/>
            <person name="Abrahante J.E."/>
            <person name="Garbe J."/>
        </authorList>
    </citation>
    <scope>NUCLEOTIDE SEQUENCE</scope>
    <source>
        <strain evidence="3">Duluth1</strain>
        <tissue evidence="3">Whole animal</tissue>
    </source>
</reference>
<protein>
    <recommendedName>
        <fullName evidence="2">B box-type domain-containing protein</fullName>
    </recommendedName>
</protein>
<dbReference type="PROSITE" id="PS50119">
    <property type="entry name" value="ZF_BBOX"/>
    <property type="match status" value="1"/>
</dbReference>
<evidence type="ECO:0000313" key="3">
    <source>
        <dbReference type="EMBL" id="KAH3799541.1"/>
    </source>
</evidence>
<gene>
    <name evidence="3" type="ORF">DPMN_153151</name>
</gene>
<dbReference type="Proteomes" id="UP000828390">
    <property type="component" value="Unassembled WGS sequence"/>
</dbReference>
<dbReference type="GO" id="GO:0008270">
    <property type="term" value="F:zinc ion binding"/>
    <property type="evidence" value="ECO:0007669"/>
    <property type="project" value="UniProtKB-KW"/>
</dbReference>
<dbReference type="AlphaFoldDB" id="A0A9D4FMM7"/>
<keyword evidence="1" id="KW-0863">Zinc-finger</keyword>
<dbReference type="EMBL" id="JAIWYP010000007">
    <property type="protein sequence ID" value="KAH3799541.1"/>
    <property type="molecule type" value="Genomic_DNA"/>
</dbReference>
<dbReference type="SUPFAM" id="SSF57845">
    <property type="entry name" value="B-box zinc-binding domain"/>
    <property type="match status" value="1"/>
</dbReference>
<dbReference type="CDD" id="cd19756">
    <property type="entry name" value="Bbox2"/>
    <property type="match status" value="1"/>
</dbReference>
<reference evidence="3" key="1">
    <citation type="journal article" date="2019" name="bioRxiv">
        <title>The Genome of the Zebra Mussel, Dreissena polymorpha: A Resource for Invasive Species Research.</title>
        <authorList>
            <person name="McCartney M.A."/>
            <person name="Auch B."/>
            <person name="Kono T."/>
            <person name="Mallez S."/>
            <person name="Zhang Y."/>
            <person name="Obille A."/>
            <person name="Becker A."/>
            <person name="Abrahante J.E."/>
            <person name="Garbe J."/>
            <person name="Badalamenti J.P."/>
            <person name="Herman A."/>
            <person name="Mangelson H."/>
            <person name="Liachko I."/>
            <person name="Sullivan S."/>
            <person name="Sone E.D."/>
            <person name="Koren S."/>
            <person name="Silverstein K.A.T."/>
            <person name="Beckman K.B."/>
            <person name="Gohl D.M."/>
        </authorList>
    </citation>
    <scope>NUCLEOTIDE SEQUENCE</scope>
    <source>
        <strain evidence="3">Duluth1</strain>
        <tissue evidence="3">Whole animal</tissue>
    </source>
</reference>
<name>A0A9D4FMM7_DREPO</name>
<keyword evidence="4" id="KW-1185">Reference proteome</keyword>
<proteinExistence type="predicted"/>
<keyword evidence="1" id="KW-0479">Metal-binding</keyword>
<sequence length="115" mass="13526">MAERMETPLQLASDSVYDCLCFGCEESGLQIEAQHFCKRCRRYFCETCVGLHNQLFKNHVVLGKEEKADWSLAEATMNYITQCEQHPGETIKMFCKGHRRLCCIYCLHSDHRWVW</sequence>
<feature type="domain" description="B box-type" evidence="2">
    <location>
        <begin position="78"/>
        <end position="115"/>
    </location>
</feature>
<dbReference type="Gene3D" id="3.30.160.60">
    <property type="entry name" value="Classic Zinc Finger"/>
    <property type="match status" value="1"/>
</dbReference>
<dbReference type="InterPro" id="IPR000315">
    <property type="entry name" value="Znf_B-box"/>
</dbReference>
<evidence type="ECO:0000256" key="1">
    <source>
        <dbReference type="PROSITE-ProRule" id="PRU00024"/>
    </source>
</evidence>
<organism evidence="3 4">
    <name type="scientific">Dreissena polymorpha</name>
    <name type="common">Zebra mussel</name>
    <name type="synonym">Mytilus polymorpha</name>
    <dbReference type="NCBI Taxonomy" id="45954"/>
    <lineage>
        <taxon>Eukaryota</taxon>
        <taxon>Metazoa</taxon>
        <taxon>Spiralia</taxon>
        <taxon>Lophotrochozoa</taxon>
        <taxon>Mollusca</taxon>
        <taxon>Bivalvia</taxon>
        <taxon>Autobranchia</taxon>
        <taxon>Heteroconchia</taxon>
        <taxon>Euheterodonta</taxon>
        <taxon>Imparidentia</taxon>
        <taxon>Neoheterodontei</taxon>
        <taxon>Myida</taxon>
        <taxon>Dreissenoidea</taxon>
        <taxon>Dreissenidae</taxon>
        <taxon>Dreissena</taxon>
    </lineage>
</organism>